<dbReference type="AlphaFoldDB" id="A0A9N9P1S3"/>
<dbReference type="Proteomes" id="UP000789759">
    <property type="component" value="Unassembled WGS sequence"/>
</dbReference>
<protein>
    <submittedName>
        <fullName evidence="2">20972_t:CDS:1</fullName>
    </submittedName>
</protein>
<name>A0A9N9P1S3_9GLOM</name>
<proteinExistence type="predicted"/>
<reference evidence="2" key="1">
    <citation type="submission" date="2021-06" db="EMBL/GenBank/DDBJ databases">
        <authorList>
            <person name="Kallberg Y."/>
            <person name="Tangrot J."/>
            <person name="Rosling A."/>
        </authorList>
    </citation>
    <scope>NUCLEOTIDE SEQUENCE</scope>
    <source>
        <strain evidence="2">FL966</strain>
    </source>
</reference>
<gene>
    <name evidence="2" type="ORF">CPELLU_LOCUS16145</name>
</gene>
<keyword evidence="3" id="KW-1185">Reference proteome</keyword>
<feature type="compositionally biased region" description="Acidic residues" evidence="1">
    <location>
        <begin position="80"/>
        <end position="89"/>
    </location>
</feature>
<accession>A0A9N9P1S3</accession>
<feature type="region of interest" description="Disordered" evidence="1">
    <location>
        <begin position="443"/>
        <end position="468"/>
    </location>
</feature>
<feature type="non-terminal residue" evidence="2">
    <location>
        <position position="468"/>
    </location>
</feature>
<comment type="caution">
    <text evidence="2">The sequence shown here is derived from an EMBL/GenBank/DDBJ whole genome shotgun (WGS) entry which is preliminary data.</text>
</comment>
<dbReference type="OrthoDB" id="2350333at2759"/>
<evidence type="ECO:0000313" key="2">
    <source>
        <dbReference type="EMBL" id="CAG8776466.1"/>
    </source>
</evidence>
<organism evidence="2 3">
    <name type="scientific">Cetraspora pellucida</name>
    <dbReference type="NCBI Taxonomy" id="1433469"/>
    <lineage>
        <taxon>Eukaryota</taxon>
        <taxon>Fungi</taxon>
        <taxon>Fungi incertae sedis</taxon>
        <taxon>Mucoromycota</taxon>
        <taxon>Glomeromycotina</taxon>
        <taxon>Glomeromycetes</taxon>
        <taxon>Diversisporales</taxon>
        <taxon>Gigasporaceae</taxon>
        <taxon>Cetraspora</taxon>
    </lineage>
</organism>
<evidence type="ECO:0000313" key="3">
    <source>
        <dbReference type="Proteomes" id="UP000789759"/>
    </source>
</evidence>
<feature type="region of interest" description="Disordered" evidence="1">
    <location>
        <begin position="67"/>
        <end position="105"/>
    </location>
</feature>
<sequence length="468" mass="54555">MKIPTKPTGKRLTTNEQKLYQNIIEYFDETPRNEWNKEDFSSYAFNITNRFSRSHLESFYEFYTSENSKGKNKMGSSNFDTDDNVCSDDNNDHDYYPNNDDFSDNDTIDPSDLETEILSYASPTSCDPHEINYEDIRNKIDDYRKNILKKKRLYDPLWYYIIDHSGQHVPTKNLLGELREIIPKDISFEVQETPEKLSELFDKLETNSNLNSVIIDNEEENDIRDLWRNIRKHLSKPKHRLSEASHMYKNVLPHFENIFNDDNWQLDCGDTSLLSSSERRNLGRDPQTRAKIGQKCDMILFSNRLGWLPELLIGEVSGSILPQCSSCKSWQDKIKLIIGLRDVLVRLENELPGMDQTVYGVQVVGYKLKIYAMVSHGGLFHLMLLYECYLPASLDEMCNIEHVWNVLKTLYIKVKVLEVNLLTLNQKKQKNHRKRNLASITNSITGNTKNHPSTRTQPLVINTPINKR</sequence>
<dbReference type="EMBL" id="CAJVQA010022994">
    <property type="protein sequence ID" value="CAG8776466.1"/>
    <property type="molecule type" value="Genomic_DNA"/>
</dbReference>
<evidence type="ECO:0000256" key="1">
    <source>
        <dbReference type="SAM" id="MobiDB-lite"/>
    </source>
</evidence>